<feature type="domain" description="Zorya protein ZorC EH" evidence="1">
    <location>
        <begin position="252"/>
        <end position="413"/>
    </location>
</feature>
<comment type="caution">
    <text evidence="2">The sequence shown here is derived from an EMBL/GenBank/DDBJ whole genome shotgun (WGS) entry which is preliminary data.</text>
</comment>
<dbReference type="Proteomes" id="UP001211711">
    <property type="component" value="Unassembled WGS sequence"/>
</dbReference>
<dbReference type="Pfam" id="PF15611">
    <property type="entry name" value="EH_Signature"/>
    <property type="match status" value="1"/>
</dbReference>
<evidence type="ECO:0000313" key="3">
    <source>
        <dbReference type="Proteomes" id="UP001211711"/>
    </source>
</evidence>
<protein>
    <submittedName>
        <fullName evidence="2">EH signature domain-containing protein</fullName>
    </submittedName>
</protein>
<proteinExistence type="predicted"/>
<dbReference type="InterPro" id="IPR028943">
    <property type="entry name" value="ZorC_EH_Signature_dom"/>
</dbReference>
<evidence type="ECO:0000313" key="2">
    <source>
        <dbReference type="EMBL" id="MDB9440645.1"/>
    </source>
</evidence>
<name>A0ABT4ZMR2_9CYAN</name>
<evidence type="ECO:0000259" key="1">
    <source>
        <dbReference type="Pfam" id="PF15611"/>
    </source>
</evidence>
<sequence>MLHKDFNLKEFSIPDHQPHRLIELAAKQKPSNINLSISALQQKIDQNRIKDISLIEWIWCIDNDQIWEAIPEEERKQLTLRIWRISQENKWLYFTLIRRLAWFYHGQKNVITSHLVNGFLLWSNSISVKDNLVIKILVALGANEPKKAMVKIICDQNLTHNELLPKINHVLPNLTIFKDYVLEIAPYFTKQLHPVTLDKVNWLLRCFEQMEETDQIKSVEYILNHLSTSIVGRYPELVNWLKTNHHNSSKQSKLSSQARQKLRIWIGAVNYQDFSNLVDLIAQRIGITDKEENQLNKRQGFWANYSNSFMRIKILLPMQSYEIINHDLRADQDVQRLRSDGSDETEICIFDLGENGFIVEFFRGRGSETRIFPQNDYIESVLFGSQPLSVKRIRKLGGEAHDHALAWQWSCEQLLRTKYQILPNTGTTSFIGLPPKYGRYDTSLGLPNPDDQKLNERQNQLQKWNRIINQLELEAKRSSY</sequence>
<gene>
    <name evidence="2" type="ORF">PN497_04605</name>
</gene>
<keyword evidence="3" id="KW-1185">Reference proteome</keyword>
<accession>A0ABT4ZMR2</accession>
<dbReference type="EMBL" id="JAQMTI010000063">
    <property type="protein sequence ID" value="MDB9440645.1"/>
    <property type="molecule type" value="Genomic_DNA"/>
</dbReference>
<dbReference type="RefSeq" id="WP_272109708.1">
    <property type="nucleotide sequence ID" value="NZ_JAQMTI010000063.1"/>
</dbReference>
<organism evidence="2 3">
    <name type="scientific">Sphaerospermopsis kisseleviana CS-549</name>
    <dbReference type="NCBI Taxonomy" id="3021783"/>
    <lineage>
        <taxon>Bacteria</taxon>
        <taxon>Bacillati</taxon>
        <taxon>Cyanobacteriota</taxon>
        <taxon>Cyanophyceae</taxon>
        <taxon>Nostocales</taxon>
        <taxon>Aphanizomenonaceae</taxon>
        <taxon>Sphaerospermopsis</taxon>
        <taxon>Sphaerospermopsis kisseleviana</taxon>
    </lineage>
</organism>
<reference evidence="2 3" key="1">
    <citation type="submission" date="2023-01" db="EMBL/GenBank/DDBJ databases">
        <title>Genomes from the Australian National Cyanobacteria Reference Collection.</title>
        <authorList>
            <person name="Willis A."/>
            <person name="Lee E.M.F."/>
        </authorList>
    </citation>
    <scope>NUCLEOTIDE SEQUENCE [LARGE SCALE GENOMIC DNA]</scope>
    <source>
        <strain evidence="2 3">CS-549</strain>
    </source>
</reference>